<feature type="transmembrane region" description="Helical" evidence="5">
    <location>
        <begin position="290"/>
        <end position="308"/>
    </location>
</feature>
<dbReference type="GO" id="GO:0005886">
    <property type="term" value="C:plasma membrane"/>
    <property type="evidence" value="ECO:0007669"/>
    <property type="project" value="UniProtKB-SubCell"/>
</dbReference>
<dbReference type="Gene3D" id="1.20.1250.20">
    <property type="entry name" value="MFS general substrate transporter like domains"/>
    <property type="match status" value="1"/>
</dbReference>
<keyword evidence="4 5" id="KW-0472">Membrane</keyword>
<feature type="transmembrane region" description="Helical" evidence="5">
    <location>
        <begin position="348"/>
        <end position="369"/>
    </location>
</feature>
<keyword evidence="8" id="KW-1185">Reference proteome</keyword>
<comment type="subcellular location">
    <subcellularLocation>
        <location evidence="1">Cell membrane</location>
        <topology evidence="1">Multi-pass membrane protein</topology>
    </subcellularLocation>
</comment>
<dbReference type="SUPFAM" id="SSF103473">
    <property type="entry name" value="MFS general substrate transporter"/>
    <property type="match status" value="1"/>
</dbReference>
<organism evidence="7 8">
    <name type="scientific">Micromonospora marina</name>
    <dbReference type="NCBI Taxonomy" id="307120"/>
    <lineage>
        <taxon>Bacteria</taxon>
        <taxon>Bacillati</taxon>
        <taxon>Actinomycetota</taxon>
        <taxon>Actinomycetes</taxon>
        <taxon>Micromonosporales</taxon>
        <taxon>Micromonosporaceae</taxon>
        <taxon>Micromonospora</taxon>
    </lineage>
</organism>
<accession>A0A1C4ZK32</accession>
<dbReference type="InterPro" id="IPR020846">
    <property type="entry name" value="MFS_dom"/>
</dbReference>
<dbReference type="CDD" id="cd17393">
    <property type="entry name" value="MFS_MosC_like"/>
    <property type="match status" value="1"/>
</dbReference>
<feature type="transmembrane region" description="Helical" evidence="5">
    <location>
        <begin position="375"/>
        <end position="394"/>
    </location>
</feature>
<dbReference type="Pfam" id="PF07690">
    <property type="entry name" value="MFS_1"/>
    <property type="match status" value="1"/>
</dbReference>
<protein>
    <submittedName>
        <fullName evidence="7">Fucose permease</fullName>
    </submittedName>
</protein>
<feature type="transmembrane region" description="Helical" evidence="5">
    <location>
        <begin position="252"/>
        <end position="278"/>
    </location>
</feature>
<dbReference type="PANTHER" id="PTHR23514:SF13">
    <property type="entry name" value="INNER MEMBRANE PROTEIN YBJJ"/>
    <property type="match status" value="1"/>
</dbReference>
<feature type="transmembrane region" description="Helical" evidence="5">
    <location>
        <begin position="113"/>
        <end position="130"/>
    </location>
</feature>
<feature type="transmembrane region" description="Helical" evidence="5">
    <location>
        <begin position="151"/>
        <end position="173"/>
    </location>
</feature>
<feature type="domain" description="Major facilitator superfamily (MFS) profile" evidence="6">
    <location>
        <begin position="224"/>
        <end position="411"/>
    </location>
</feature>
<dbReference type="InterPro" id="IPR011701">
    <property type="entry name" value="MFS"/>
</dbReference>
<proteinExistence type="predicted"/>
<evidence type="ECO:0000313" key="7">
    <source>
        <dbReference type="EMBL" id="SCF33282.1"/>
    </source>
</evidence>
<evidence type="ECO:0000313" key="8">
    <source>
        <dbReference type="Proteomes" id="UP000198551"/>
    </source>
</evidence>
<feature type="transmembrane region" description="Helical" evidence="5">
    <location>
        <begin position="66"/>
        <end position="84"/>
    </location>
</feature>
<evidence type="ECO:0000259" key="6">
    <source>
        <dbReference type="PROSITE" id="PS50850"/>
    </source>
</evidence>
<dbReference type="Proteomes" id="UP000198551">
    <property type="component" value="Unassembled WGS sequence"/>
</dbReference>
<dbReference type="EMBL" id="FMCV01000018">
    <property type="protein sequence ID" value="SCF33282.1"/>
    <property type="molecule type" value="Genomic_DNA"/>
</dbReference>
<feature type="transmembrane region" description="Helical" evidence="5">
    <location>
        <begin position="91"/>
        <end position="107"/>
    </location>
</feature>
<evidence type="ECO:0000256" key="3">
    <source>
        <dbReference type="ARBA" id="ARBA00022989"/>
    </source>
</evidence>
<dbReference type="InterPro" id="IPR036259">
    <property type="entry name" value="MFS_trans_sf"/>
</dbReference>
<evidence type="ECO:0000256" key="1">
    <source>
        <dbReference type="ARBA" id="ARBA00004651"/>
    </source>
</evidence>
<name>A0A1C4ZK32_9ACTN</name>
<evidence type="ECO:0000256" key="4">
    <source>
        <dbReference type="ARBA" id="ARBA00023136"/>
    </source>
</evidence>
<feature type="transmembrane region" description="Helical" evidence="5">
    <location>
        <begin position="314"/>
        <end position="336"/>
    </location>
</feature>
<feature type="transmembrane region" description="Helical" evidence="5">
    <location>
        <begin position="220"/>
        <end position="240"/>
    </location>
</feature>
<reference evidence="8" key="1">
    <citation type="submission" date="2016-06" db="EMBL/GenBank/DDBJ databases">
        <authorList>
            <person name="Varghese N."/>
        </authorList>
    </citation>
    <scope>NUCLEOTIDE SEQUENCE [LARGE SCALE GENOMIC DNA]</scope>
    <source>
        <strain evidence="8">DSM 45555</strain>
    </source>
</reference>
<dbReference type="PANTHER" id="PTHR23514">
    <property type="entry name" value="BYPASS OF STOP CODON PROTEIN 6"/>
    <property type="match status" value="1"/>
</dbReference>
<gene>
    <name evidence="7" type="ORF">GA0070215_11845</name>
</gene>
<evidence type="ECO:0000256" key="2">
    <source>
        <dbReference type="ARBA" id="ARBA00022692"/>
    </source>
</evidence>
<dbReference type="GO" id="GO:0022857">
    <property type="term" value="F:transmembrane transporter activity"/>
    <property type="evidence" value="ECO:0007669"/>
    <property type="project" value="InterPro"/>
</dbReference>
<keyword evidence="3 5" id="KW-1133">Transmembrane helix</keyword>
<evidence type="ECO:0000256" key="5">
    <source>
        <dbReference type="SAM" id="Phobius"/>
    </source>
</evidence>
<sequence length="411" mass="42098">MTDTSTNQHTTEQPAPPVPRSAVRARWSVALLFVIMGLAIGGWSARVPEVRDAVGVGNTGWGLANIATNAGELISLVVVAVLISRINTRRLALAGAALILVNAPLLAASTTVVALVGGLAVWGFAANLLATPMNAQSVEVQKRYGRPILSTFHAGFSIGMLAGGLCGTGAAAIGMSPSAQMAVTSVLLGALLVGTHRWLPDTPRQETKDGEDRRRLRDRFTPQLLLLAVIAFLASFIEMAGAQWSALYATEVAGAAAVLAAATYTCLSLAATVARLFGDRLAGRFGRIRFVRLSALVATVGVALPVAYPHPAAVMAGFGLLGFGLACVTPTVLGFAGEQPGLTSGEGVSVVAMGQWPGALLAAPVIGLLAGALDLRSAFVVVAVMALAVVALIGRVRATALPGESPVPPRP</sequence>
<keyword evidence="2 5" id="KW-0812">Transmembrane</keyword>
<dbReference type="AlphaFoldDB" id="A0A1C4ZK32"/>
<dbReference type="InterPro" id="IPR051788">
    <property type="entry name" value="MFS_Transporter"/>
</dbReference>
<feature type="transmembrane region" description="Helical" evidence="5">
    <location>
        <begin position="179"/>
        <end position="199"/>
    </location>
</feature>
<dbReference type="RefSeq" id="WP_018786840.1">
    <property type="nucleotide sequence ID" value="NZ_FMCV01000018.1"/>
</dbReference>
<dbReference type="PROSITE" id="PS50850">
    <property type="entry name" value="MFS"/>
    <property type="match status" value="1"/>
</dbReference>
<feature type="transmembrane region" description="Helical" evidence="5">
    <location>
        <begin position="27"/>
        <end position="46"/>
    </location>
</feature>